<evidence type="ECO:0008006" key="5">
    <source>
        <dbReference type="Google" id="ProtNLM"/>
    </source>
</evidence>
<gene>
    <name evidence="3" type="ORF">BGL_1c01000</name>
</gene>
<keyword evidence="2" id="KW-0732">Signal</keyword>
<evidence type="ECO:0000256" key="1">
    <source>
        <dbReference type="SAM" id="MobiDB-lite"/>
    </source>
</evidence>
<name>A0A0B6RR36_BURPL</name>
<dbReference type="HOGENOM" id="CLU_146534_0_0_4"/>
<protein>
    <recommendedName>
        <fullName evidence="5">Lipoprotein</fullName>
    </recommendedName>
</protein>
<dbReference type="RefSeq" id="WP_042623513.1">
    <property type="nucleotide sequence ID" value="NZ_BSTO01000003.1"/>
</dbReference>
<dbReference type="KEGG" id="bgp:BGL_1c01000"/>
<accession>A0A0B6RR36</accession>
<organism evidence="3 4">
    <name type="scientific">Burkholderia plantarii</name>
    <dbReference type="NCBI Taxonomy" id="41899"/>
    <lineage>
        <taxon>Bacteria</taxon>
        <taxon>Pseudomonadati</taxon>
        <taxon>Pseudomonadota</taxon>
        <taxon>Betaproteobacteria</taxon>
        <taxon>Burkholderiales</taxon>
        <taxon>Burkholderiaceae</taxon>
        <taxon>Burkholderia</taxon>
    </lineage>
</organism>
<feature type="signal peptide" evidence="2">
    <location>
        <begin position="1"/>
        <end position="21"/>
    </location>
</feature>
<sequence>MQRLIRTAVGAALVASLAACVITPPPPAKRPAPRPRPTQPAPAQPLPPPPQPAPTPIGVERMNDVLGRIDSLGRRIDTRVNGGNYPPPQGQALHRRLDVIRQEATDMGAQHGGGLTADEQRVLNQELDTAARAIGV</sequence>
<feature type="chain" id="PRO_5002110210" description="Lipoprotein" evidence="2">
    <location>
        <begin position="22"/>
        <end position="136"/>
    </location>
</feature>
<reference evidence="3 4" key="2">
    <citation type="journal article" date="2016" name="Appl. Microbiol. Biotechnol.">
        <title>Mutations improving production and secretion of extracellular lipase by Burkholderia glumae PG1.</title>
        <authorList>
            <person name="Knapp A."/>
            <person name="Voget S."/>
            <person name="Gao R."/>
            <person name="Zaburannyi N."/>
            <person name="Krysciak D."/>
            <person name="Breuer M."/>
            <person name="Hauer B."/>
            <person name="Streit W.R."/>
            <person name="Muller R."/>
            <person name="Daniel R."/>
            <person name="Jaeger K.E."/>
        </authorList>
    </citation>
    <scope>NUCLEOTIDE SEQUENCE [LARGE SCALE GENOMIC DNA]</scope>
    <source>
        <strain evidence="3 4">PG1</strain>
    </source>
</reference>
<dbReference type="EMBL" id="CP002580">
    <property type="protein sequence ID" value="AJK44654.1"/>
    <property type="molecule type" value="Genomic_DNA"/>
</dbReference>
<dbReference type="Proteomes" id="UP000031838">
    <property type="component" value="Chromosome 1"/>
</dbReference>
<evidence type="ECO:0000256" key="2">
    <source>
        <dbReference type="SAM" id="SignalP"/>
    </source>
</evidence>
<dbReference type="PROSITE" id="PS51257">
    <property type="entry name" value="PROKAR_LIPOPROTEIN"/>
    <property type="match status" value="1"/>
</dbReference>
<keyword evidence="4" id="KW-1185">Reference proteome</keyword>
<evidence type="ECO:0000313" key="4">
    <source>
        <dbReference type="Proteomes" id="UP000031838"/>
    </source>
</evidence>
<reference evidence="4" key="1">
    <citation type="submission" date="2011-03" db="EMBL/GenBank/DDBJ databases">
        <authorList>
            <person name="Voget S."/>
            <person name="Streit W.R."/>
            <person name="Jaeger K.E."/>
            <person name="Daniel R."/>
        </authorList>
    </citation>
    <scope>NUCLEOTIDE SEQUENCE [LARGE SCALE GENOMIC DNA]</scope>
    <source>
        <strain evidence="4">PG1</strain>
    </source>
</reference>
<proteinExistence type="predicted"/>
<dbReference type="OrthoDB" id="8926485at2"/>
<feature type="region of interest" description="Disordered" evidence="1">
    <location>
        <begin position="24"/>
        <end position="59"/>
    </location>
</feature>
<evidence type="ECO:0000313" key="3">
    <source>
        <dbReference type="EMBL" id="AJK44654.1"/>
    </source>
</evidence>
<feature type="compositionally biased region" description="Pro residues" evidence="1">
    <location>
        <begin position="24"/>
        <end position="55"/>
    </location>
</feature>
<dbReference type="AlphaFoldDB" id="A0A0B6RR36"/>
<dbReference type="KEGG" id="bpla:bpln_1g01000"/>